<dbReference type="STRING" id="1802689.A3F25_02770"/>
<evidence type="ECO:0000256" key="4">
    <source>
        <dbReference type="ARBA" id="ARBA00035256"/>
    </source>
</evidence>
<proteinExistence type="inferred from homology"/>
<dbReference type="InterPro" id="IPR005706">
    <property type="entry name" value="Ribosomal_uS2_bac/mit/plastid"/>
</dbReference>
<dbReference type="InterPro" id="IPR001865">
    <property type="entry name" value="Ribosomal_uS2"/>
</dbReference>
<comment type="similarity">
    <text evidence="1 5">Belongs to the universal ribosomal protein uS2 family.</text>
</comment>
<dbReference type="Proteomes" id="UP000177478">
    <property type="component" value="Unassembled WGS sequence"/>
</dbReference>
<evidence type="ECO:0000256" key="1">
    <source>
        <dbReference type="ARBA" id="ARBA00006242"/>
    </source>
</evidence>
<sequence length="233" mass="25884">MSESYNQLPSYEEMVKAGMHFGRKKSIFNPKMKPFVYALRDSICIIDLVKTRQGLEEAINFLRETIGGGKLVLFVGISEQSADLIKDLAESLSMPYVTNRWLGGSITNFKTIISRVRHLEALENELASGGFAKYVKKEKTMKEKEIVALRKKFDGLRKLTRVPDVIFVASAKDCDLAIKEAKVAKIKTVGLVNTESDPSQLDYPIAANDNARRSVALIISAIKQGLANAKETV</sequence>
<dbReference type="GO" id="GO:0003735">
    <property type="term" value="F:structural constituent of ribosome"/>
    <property type="evidence" value="ECO:0007669"/>
    <property type="project" value="InterPro"/>
</dbReference>
<dbReference type="Gene3D" id="1.10.287.610">
    <property type="entry name" value="Helix hairpin bin"/>
    <property type="match status" value="1"/>
</dbReference>
<dbReference type="PRINTS" id="PR00395">
    <property type="entry name" value="RIBOSOMALS2"/>
</dbReference>
<evidence type="ECO:0000256" key="5">
    <source>
        <dbReference type="HAMAP-Rule" id="MF_00291"/>
    </source>
</evidence>
<dbReference type="AlphaFoldDB" id="A0A1F8G1X9"/>
<evidence type="ECO:0000313" key="6">
    <source>
        <dbReference type="EMBL" id="OGN18818.1"/>
    </source>
</evidence>
<dbReference type="PANTHER" id="PTHR12534">
    <property type="entry name" value="30S RIBOSOMAL PROTEIN S2 PROKARYOTIC AND ORGANELLAR"/>
    <property type="match status" value="1"/>
</dbReference>
<evidence type="ECO:0000313" key="7">
    <source>
        <dbReference type="Proteomes" id="UP000177478"/>
    </source>
</evidence>
<dbReference type="InterPro" id="IPR023591">
    <property type="entry name" value="Ribosomal_uS2_flav_dom_sf"/>
</dbReference>
<organism evidence="6 7">
    <name type="scientific">Candidatus Yanofskybacteria bacterium RIFCSPHIGHO2_12_FULL_45_19b</name>
    <dbReference type="NCBI Taxonomy" id="1802689"/>
    <lineage>
        <taxon>Bacteria</taxon>
        <taxon>Candidatus Yanofskyibacteriota</taxon>
    </lineage>
</organism>
<dbReference type="GO" id="GO:0006412">
    <property type="term" value="P:translation"/>
    <property type="evidence" value="ECO:0007669"/>
    <property type="project" value="UniProtKB-UniRule"/>
</dbReference>
<dbReference type="HAMAP" id="MF_00291_B">
    <property type="entry name" value="Ribosomal_uS2_B"/>
    <property type="match status" value="1"/>
</dbReference>
<dbReference type="Gene3D" id="3.40.50.10490">
    <property type="entry name" value="Glucose-6-phosphate isomerase like protein, domain 1"/>
    <property type="match status" value="1"/>
</dbReference>
<dbReference type="EMBL" id="MGKD01000029">
    <property type="protein sequence ID" value="OGN18818.1"/>
    <property type="molecule type" value="Genomic_DNA"/>
</dbReference>
<dbReference type="SUPFAM" id="SSF52313">
    <property type="entry name" value="Ribosomal protein S2"/>
    <property type="match status" value="1"/>
</dbReference>
<evidence type="ECO:0000256" key="2">
    <source>
        <dbReference type="ARBA" id="ARBA00022980"/>
    </source>
</evidence>
<dbReference type="CDD" id="cd01425">
    <property type="entry name" value="RPS2"/>
    <property type="match status" value="1"/>
</dbReference>
<accession>A0A1F8G1X9</accession>
<gene>
    <name evidence="5" type="primary">rpsB</name>
    <name evidence="6" type="ORF">A3F25_02770</name>
</gene>
<dbReference type="NCBIfam" id="TIGR01011">
    <property type="entry name" value="rpsB_bact"/>
    <property type="match status" value="1"/>
</dbReference>
<name>A0A1F8G1X9_9BACT</name>
<dbReference type="PANTHER" id="PTHR12534:SF0">
    <property type="entry name" value="SMALL RIBOSOMAL SUBUNIT PROTEIN US2M"/>
    <property type="match status" value="1"/>
</dbReference>
<reference evidence="6 7" key="1">
    <citation type="journal article" date="2016" name="Nat. Commun.">
        <title>Thousands of microbial genomes shed light on interconnected biogeochemical processes in an aquifer system.</title>
        <authorList>
            <person name="Anantharaman K."/>
            <person name="Brown C.T."/>
            <person name="Hug L.A."/>
            <person name="Sharon I."/>
            <person name="Castelle C.J."/>
            <person name="Probst A.J."/>
            <person name="Thomas B.C."/>
            <person name="Singh A."/>
            <person name="Wilkins M.J."/>
            <person name="Karaoz U."/>
            <person name="Brodie E.L."/>
            <person name="Williams K.H."/>
            <person name="Hubbard S.S."/>
            <person name="Banfield J.F."/>
        </authorList>
    </citation>
    <scope>NUCLEOTIDE SEQUENCE [LARGE SCALE GENOMIC DNA]</scope>
</reference>
<protein>
    <recommendedName>
        <fullName evidence="4 5">Small ribosomal subunit protein uS2</fullName>
    </recommendedName>
</protein>
<dbReference type="Pfam" id="PF00318">
    <property type="entry name" value="Ribosomal_S2"/>
    <property type="match status" value="1"/>
</dbReference>
<evidence type="ECO:0000256" key="3">
    <source>
        <dbReference type="ARBA" id="ARBA00023274"/>
    </source>
</evidence>
<keyword evidence="2 5" id="KW-0689">Ribosomal protein</keyword>
<comment type="caution">
    <text evidence="6">The sequence shown here is derived from an EMBL/GenBank/DDBJ whole genome shotgun (WGS) entry which is preliminary data.</text>
</comment>
<keyword evidence="3 5" id="KW-0687">Ribonucleoprotein</keyword>
<dbReference type="GO" id="GO:0022627">
    <property type="term" value="C:cytosolic small ribosomal subunit"/>
    <property type="evidence" value="ECO:0007669"/>
    <property type="project" value="TreeGrafter"/>
</dbReference>